<proteinExistence type="predicted"/>
<evidence type="ECO:0000313" key="2">
    <source>
        <dbReference type="EMBL" id="PVU85118.1"/>
    </source>
</evidence>
<protein>
    <submittedName>
        <fullName evidence="2">Uncharacterized protein</fullName>
    </submittedName>
</protein>
<accession>A0A2T9XYG2</accession>
<gene>
    <name evidence="2" type="ORF">BB560_007135</name>
</gene>
<name>A0A2T9XYG2_9FUNG</name>
<evidence type="ECO:0000313" key="3">
    <source>
        <dbReference type="Proteomes" id="UP000245609"/>
    </source>
</evidence>
<feature type="chain" id="PRO_5015576898" evidence="1">
    <location>
        <begin position="23"/>
        <end position="545"/>
    </location>
</feature>
<organism evidence="2 3">
    <name type="scientific">Smittium megazygosporum</name>
    <dbReference type="NCBI Taxonomy" id="133381"/>
    <lineage>
        <taxon>Eukaryota</taxon>
        <taxon>Fungi</taxon>
        <taxon>Fungi incertae sedis</taxon>
        <taxon>Zoopagomycota</taxon>
        <taxon>Kickxellomycotina</taxon>
        <taxon>Harpellomycetes</taxon>
        <taxon>Harpellales</taxon>
        <taxon>Legeriomycetaceae</taxon>
        <taxon>Smittium</taxon>
    </lineage>
</organism>
<reference evidence="2 3" key="1">
    <citation type="journal article" date="2018" name="MBio">
        <title>Comparative Genomics Reveals the Core Gene Toolbox for the Fungus-Insect Symbiosis.</title>
        <authorList>
            <person name="Wang Y."/>
            <person name="Stata M."/>
            <person name="Wang W."/>
            <person name="Stajich J.E."/>
            <person name="White M.M."/>
            <person name="Moncalvo J.M."/>
        </authorList>
    </citation>
    <scope>NUCLEOTIDE SEQUENCE [LARGE SCALE GENOMIC DNA]</scope>
    <source>
        <strain evidence="2 3">SC-DP-2</strain>
    </source>
</reference>
<keyword evidence="1" id="KW-0732">Signal</keyword>
<feature type="signal peptide" evidence="1">
    <location>
        <begin position="1"/>
        <end position="22"/>
    </location>
</feature>
<dbReference type="EMBL" id="MBFS01003723">
    <property type="protein sequence ID" value="PVU85118.1"/>
    <property type="molecule type" value="Genomic_DNA"/>
</dbReference>
<sequence length="545" mass="57998">MKFLVNLKFDFGLLFMATTALSSIEPSLEIRGNNTSLSGCQRGTLVDASRFTRNCVLNRQSLTTSSKISCNTVFSSNIYCSETYVTIPCSTKYFYMSFNADINPKPNWWHVVASNGATVPNSNNIEYKFLLYDGFEIDTTTSKQLATRGQNLFTSGPQIPYGTNITYFVLHDENGSKMGMNVYISEFQSNIVPLNDILMKSPVNIALTADKQGIITLSNIQIRCLAQDTCTQIAAPPATSAVPKATSTTTVLATILTTVTQSTTNSSTLLSTVVQPKTIATTVTTTTTSPTTVLVSASPVVSTVNQTISTTVLSTVVKPTTIATTVTTTTTSPTTVLVSASPVVSTVNQTISTTVLSTVVKPTTIATTVTTTTTSPTTVLVSASPVVSTVNQTISTTVLSTVVKPTTIATTVTTTTTSPTTVLVSASPVVSTSLKAYKNYSKKDKINIPFSGGFTLSVTSNSIDSDLFFGFADANGVAKNDKYIELQIGLKNGQNSIKDLVAAQIRRRLFKRGKIAKSSSVVPKSLTVTPYDGTVTLSNFVLTCV</sequence>
<comment type="caution">
    <text evidence="2">The sequence shown here is derived from an EMBL/GenBank/DDBJ whole genome shotgun (WGS) entry which is preliminary data.</text>
</comment>
<dbReference type="AlphaFoldDB" id="A0A2T9XYG2"/>
<dbReference type="STRING" id="133381.A0A2T9XYG2"/>
<dbReference type="Proteomes" id="UP000245609">
    <property type="component" value="Unassembled WGS sequence"/>
</dbReference>
<keyword evidence="3" id="KW-1185">Reference proteome</keyword>
<evidence type="ECO:0000256" key="1">
    <source>
        <dbReference type="SAM" id="SignalP"/>
    </source>
</evidence>